<protein>
    <submittedName>
        <fullName evidence="5">Patatin-like phospholipase family protein</fullName>
    </submittedName>
</protein>
<keyword evidence="2" id="KW-0442">Lipid degradation</keyword>
<dbReference type="CDD" id="cd07207">
    <property type="entry name" value="Pat_ExoU_VipD_like"/>
    <property type="match status" value="1"/>
</dbReference>
<dbReference type="PANTHER" id="PTHR46394">
    <property type="entry name" value="ANNEXIN"/>
    <property type="match status" value="1"/>
</dbReference>
<dbReference type="GeneID" id="69553089"/>
<dbReference type="Gene3D" id="1.20.1050.100">
    <property type="match status" value="1"/>
</dbReference>
<sequence>MQIQQAPSLSPSTHTPAVEPQPGRPQESAPSLVATLGGVSGPRLESVSHAPLAASAKSDVICEGCGPRQVTITRQQDGSASVTLARPPITSLVLSGGGAKGAAYPGAIQALEAQGKLEGIRTLSGSSAGAITAALLAAGMNASEFKALSDEMDFISLLDSPVKKISLAQHMSGEAGKAIASVLEKLKLGKLGSFVQLLSNIFPRLQSDAVPLERILKQESRSSVLAQLKAHPELASRPDVAAIRQRLEQGGGVTFGDLALLGRHIPAIKELNITGTGMFDGRPQMILFNARLTPDMEIARAAHISGSFPVVFSRPEEQHQPFLAQGEKLSLQDGGVMLNVPVLELIHPEARGATIAEHENLILKFEEEGGKPADRGTRKGAIADWVVGAPVGARSALQTRGLDGLTDQVVTVPLKSERGDFSGTLSGTLNFTMSDADKQHLQERLADVVGQHLEGRESSRKDYQFQDLESALLALPDRDFAAVAEERTPDVQATALFRQEVQDQLSVLVASVLEQDPSARLDLSGSLAQALEQLGTLADSPARQQWLAAQLNQADNPALARLLDTPSPAGRFAALDLGKEEASRRQVATVANNIIHEVIYPSLFRPGQPDSNVALLRKTEHALVGATTSAEVNEALRELADNYGARNKPWSKPLSSTTVTQARSWMMKE</sequence>
<keyword evidence="6" id="KW-1185">Reference proteome</keyword>
<dbReference type="InterPro" id="IPR049155">
    <property type="entry name" value="ExoU_mid_dom"/>
</dbReference>
<dbReference type="Gene3D" id="3.30.720.80">
    <property type="match status" value="1"/>
</dbReference>
<dbReference type="Proteomes" id="UP000595481">
    <property type="component" value="Chromosome"/>
</dbReference>
<dbReference type="Pfam" id="PF20983">
    <property type="entry name" value="ExoU_C"/>
    <property type="match status" value="1"/>
</dbReference>
<evidence type="ECO:0000313" key="6">
    <source>
        <dbReference type="Proteomes" id="UP000595481"/>
    </source>
</evidence>
<dbReference type="Gene3D" id="3.40.1090.10">
    <property type="entry name" value="Cytosolic phospholipase A2 catalytic domain"/>
    <property type="match status" value="2"/>
</dbReference>
<feature type="domain" description="PNPLA" evidence="4">
    <location>
        <begin position="92"/>
        <end position="346"/>
    </location>
</feature>
<feature type="short sequence motif" description="GXGXXG" evidence="2">
    <location>
        <begin position="96"/>
        <end position="101"/>
    </location>
</feature>
<gene>
    <name evidence="5" type="ORF">I6H43_17400</name>
</gene>
<name>A0A7T4A8I5_AERJA</name>
<dbReference type="EMBL" id="CP066092">
    <property type="protein sequence ID" value="QQB19277.1"/>
    <property type="molecule type" value="Genomic_DNA"/>
</dbReference>
<evidence type="ECO:0000259" key="4">
    <source>
        <dbReference type="PROSITE" id="PS51635"/>
    </source>
</evidence>
<dbReference type="Pfam" id="PF20848">
    <property type="entry name" value="ExoU_mid_dom"/>
    <property type="match status" value="1"/>
</dbReference>
<accession>A0A7T4A8I5</accession>
<feature type="short sequence motif" description="DGA/G" evidence="2">
    <location>
        <begin position="333"/>
        <end position="335"/>
    </location>
</feature>
<reference evidence="5 6" key="1">
    <citation type="submission" date="2020-12" db="EMBL/GenBank/DDBJ databases">
        <title>FDA dAtabase for Regulatory Grade micrObial Sequences (FDA-ARGOS): Supporting development and validation of Infectious Disease Dx tests.</title>
        <authorList>
            <person name="Sproer C."/>
            <person name="Gronow S."/>
            <person name="Severitt S."/>
            <person name="Schroder I."/>
            <person name="Tallon L."/>
            <person name="Sadzewicz L."/>
            <person name="Zhao X."/>
            <person name="Boylan J."/>
            <person name="Ott S."/>
            <person name="Bowen H."/>
            <person name="Vavikolanu K."/>
            <person name="Mehta A."/>
            <person name="Aluvathingal J."/>
            <person name="Nadendla S."/>
            <person name="Lowell S."/>
            <person name="Myers T."/>
            <person name="Yan Y."/>
            <person name="Sichtig H."/>
        </authorList>
    </citation>
    <scope>NUCLEOTIDE SEQUENCE [LARGE SCALE GENOMIC DNA]</scope>
    <source>
        <strain evidence="5 6">FDAARGOS_986</strain>
    </source>
</reference>
<keyword evidence="1 2" id="KW-0443">Lipid metabolism</keyword>
<dbReference type="InterPro" id="IPR016035">
    <property type="entry name" value="Acyl_Trfase/lysoPLipase"/>
</dbReference>
<dbReference type="PANTHER" id="PTHR46394:SF1">
    <property type="entry name" value="PNPLA DOMAIN-CONTAINING PROTEIN"/>
    <property type="match status" value="1"/>
</dbReference>
<feature type="short sequence motif" description="GXSXG" evidence="2">
    <location>
        <begin position="125"/>
        <end position="129"/>
    </location>
</feature>
<feature type="active site" description="Nucleophile" evidence="2">
    <location>
        <position position="127"/>
    </location>
</feature>
<dbReference type="Pfam" id="PF01734">
    <property type="entry name" value="Patatin"/>
    <property type="match status" value="1"/>
</dbReference>
<dbReference type="PROSITE" id="PS51635">
    <property type="entry name" value="PNPLA"/>
    <property type="match status" value="1"/>
</dbReference>
<dbReference type="InterPro" id="IPR049154">
    <property type="entry name" value="ExoU_C"/>
</dbReference>
<dbReference type="InterPro" id="IPR052580">
    <property type="entry name" value="Lipid_Hydrolase"/>
</dbReference>
<proteinExistence type="predicted"/>
<evidence type="ECO:0000313" key="5">
    <source>
        <dbReference type="EMBL" id="QQB19277.1"/>
    </source>
</evidence>
<keyword evidence="2" id="KW-0378">Hydrolase</keyword>
<evidence type="ECO:0000256" key="2">
    <source>
        <dbReference type="PROSITE-ProRule" id="PRU01161"/>
    </source>
</evidence>
<feature type="active site" description="Proton acceptor" evidence="2">
    <location>
        <position position="333"/>
    </location>
</feature>
<evidence type="ECO:0000256" key="1">
    <source>
        <dbReference type="ARBA" id="ARBA00023098"/>
    </source>
</evidence>
<evidence type="ECO:0000256" key="3">
    <source>
        <dbReference type="SAM" id="MobiDB-lite"/>
    </source>
</evidence>
<dbReference type="SUPFAM" id="SSF52151">
    <property type="entry name" value="FabD/lysophospholipase-like"/>
    <property type="match status" value="1"/>
</dbReference>
<dbReference type="RefSeq" id="WP_082035465.1">
    <property type="nucleotide sequence ID" value="NZ_CAWMFX010000027.1"/>
</dbReference>
<organism evidence="5 6">
    <name type="scientific">Aeromonas jandaei</name>
    <dbReference type="NCBI Taxonomy" id="650"/>
    <lineage>
        <taxon>Bacteria</taxon>
        <taxon>Pseudomonadati</taxon>
        <taxon>Pseudomonadota</taxon>
        <taxon>Gammaproteobacteria</taxon>
        <taxon>Aeromonadales</taxon>
        <taxon>Aeromonadaceae</taxon>
        <taxon>Aeromonas</taxon>
    </lineage>
</organism>
<dbReference type="InterPro" id="IPR002641">
    <property type="entry name" value="PNPLA_dom"/>
</dbReference>
<feature type="compositionally biased region" description="Polar residues" evidence="3">
    <location>
        <begin position="1"/>
        <end position="15"/>
    </location>
</feature>
<feature type="region of interest" description="Disordered" evidence="3">
    <location>
        <begin position="1"/>
        <end position="37"/>
    </location>
</feature>